<dbReference type="Gene3D" id="3.40.50.720">
    <property type="entry name" value="NAD(P)-binding Rossmann-like Domain"/>
    <property type="match status" value="1"/>
</dbReference>
<keyword evidence="2" id="KW-0560">Oxidoreductase</keyword>
<dbReference type="InterPro" id="IPR002347">
    <property type="entry name" value="SDR_fam"/>
</dbReference>
<dbReference type="PANTHER" id="PTHR44169:SF6">
    <property type="entry name" value="NADPH-DEPENDENT 1-ACYLDIHYDROXYACETONE PHOSPHATE REDUCTASE"/>
    <property type="match status" value="1"/>
</dbReference>
<dbReference type="GO" id="GO:0005783">
    <property type="term" value="C:endoplasmic reticulum"/>
    <property type="evidence" value="ECO:0007669"/>
    <property type="project" value="TreeGrafter"/>
</dbReference>
<dbReference type="Pfam" id="PF00106">
    <property type="entry name" value="adh_short"/>
    <property type="match status" value="1"/>
</dbReference>
<proteinExistence type="inferred from homology"/>
<comment type="similarity">
    <text evidence="1 3">Belongs to the short-chain dehydrogenases/reductases (SDR) family.</text>
</comment>
<dbReference type="FunFam" id="3.40.50.720:FF:000261">
    <property type="entry name" value="NADPH-dependent 1-acyldihydroxyacetone phosphate reductase"/>
    <property type="match status" value="1"/>
</dbReference>
<dbReference type="InterPro" id="IPR036291">
    <property type="entry name" value="NAD(P)-bd_dom_sf"/>
</dbReference>
<dbReference type="GO" id="GO:0016491">
    <property type="term" value="F:oxidoreductase activity"/>
    <property type="evidence" value="ECO:0007669"/>
    <property type="project" value="UniProtKB-KW"/>
</dbReference>
<dbReference type="SUPFAM" id="SSF51735">
    <property type="entry name" value="NAD(P)-binding Rossmann-fold domains"/>
    <property type="match status" value="1"/>
</dbReference>
<accession>A0A1D1YH90</accession>
<dbReference type="PRINTS" id="PR00081">
    <property type="entry name" value="GDHRDH"/>
</dbReference>
<evidence type="ECO:0000256" key="1">
    <source>
        <dbReference type="ARBA" id="ARBA00006484"/>
    </source>
</evidence>
<organism evidence="4">
    <name type="scientific">Anthurium amnicola</name>
    <dbReference type="NCBI Taxonomy" id="1678845"/>
    <lineage>
        <taxon>Eukaryota</taxon>
        <taxon>Viridiplantae</taxon>
        <taxon>Streptophyta</taxon>
        <taxon>Embryophyta</taxon>
        <taxon>Tracheophyta</taxon>
        <taxon>Spermatophyta</taxon>
        <taxon>Magnoliopsida</taxon>
        <taxon>Liliopsida</taxon>
        <taxon>Araceae</taxon>
        <taxon>Pothoideae</taxon>
        <taxon>Potheae</taxon>
        <taxon>Anthurium</taxon>
    </lineage>
</organism>
<dbReference type="CDD" id="cd05374">
    <property type="entry name" value="17beta-HSD-like_SDR_c"/>
    <property type="match status" value="1"/>
</dbReference>
<dbReference type="EMBL" id="GDJX01013930">
    <property type="protein sequence ID" value="JAT54006.1"/>
    <property type="molecule type" value="Transcribed_RNA"/>
</dbReference>
<gene>
    <name evidence="4" type="primary">SPAC23D3.11_0</name>
    <name evidence="4" type="ORF">g.42317</name>
</gene>
<reference evidence="4" key="1">
    <citation type="submission" date="2015-07" db="EMBL/GenBank/DDBJ databases">
        <title>Transcriptome Assembly of Anthurium amnicola.</title>
        <authorList>
            <person name="Suzuki J."/>
        </authorList>
    </citation>
    <scope>NUCLEOTIDE SEQUENCE</scope>
</reference>
<evidence type="ECO:0000313" key="4">
    <source>
        <dbReference type="EMBL" id="JAT54006.1"/>
    </source>
</evidence>
<evidence type="ECO:0000256" key="3">
    <source>
        <dbReference type="RuleBase" id="RU000363"/>
    </source>
</evidence>
<name>A0A1D1YH90_9ARAE</name>
<dbReference type="InterPro" id="IPR020904">
    <property type="entry name" value="Sc_DH/Rdtase_CS"/>
</dbReference>
<dbReference type="PROSITE" id="PS00061">
    <property type="entry name" value="ADH_SHORT"/>
    <property type="match status" value="1"/>
</dbReference>
<dbReference type="PRINTS" id="PR00080">
    <property type="entry name" value="SDRFAMILY"/>
</dbReference>
<protein>
    <submittedName>
        <fullName evidence="4">Putative oxidoreductase C23D3.11</fullName>
    </submittedName>
</protein>
<dbReference type="PANTHER" id="PTHR44169">
    <property type="entry name" value="NADPH-DEPENDENT 1-ACYLDIHYDROXYACETONE PHOSPHATE REDUCTASE"/>
    <property type="match status" value="1"/>
</dbReference>
<sequence length="279" mass="30036">MAAGLPEAPVVLITGCSEGGIGHALARAFAAKGCLVVATARSLGSMRSLEGDARFFLQEVDVLWEASIRGAVAAALDRFGRIDVLVNNAGVHCVAPLAEVPMSSVQHVFDTNVYGPLRLIQAVVPHMVTRKKGKIVNVGSVTALAPGPWSGPYTASKAALHALTDSLRLELRNFGIDVINVVPGAIKSNLGNTSTSIYDRMPEWKLYKKFEPVIRSRTDFSQGSKSTPAEELAKKTVAIVLKKNSPAYLSYGHLSMLFTIFYHLPLCVRDFIFGLVLKC</sequence>
<dbReference type="AlphaFoldDB" id="A0A1D1YH90"/>
<evidence type="ECO:0000256" key="2">
    <source>
        <dbReference type="ARBA" id="ARBA00023002"/>
    </source>
</evidence>